<evidence type="ECO:0000256" key="4">
    <source>
        <dbReference type="ARBA" id="ARBA00023136"/>
    </source>
</evidence>
<accession>A0A1F4T851</accession>
<dbReference type="Pfam" id="PF13519">
    <property type="entry name" value="VWA_2"/>
    <property type="match status" value="1"/>
</dbReference>
<dbReference type="InterPro" id="IPR050768">
    <property type="entry name" value="UPF0353/GerABKA_families"/>
</dbReference>
<dbReference type="EMBL" id="MEUG01000001">
    <property type="protein sequence ID" value="OGC28942.1"/>
    <property type="molecule type" value="Genomic_DNA"/>
</dbReference>
<dbReference type="PANTHER" id="PTHR22550">
    <property type="entry name" value="SPORE GERMINATION PROTEIN"/>
    <property type="match status" value="1"/>
</dbReference>
<evidence type="ECO:0000256" key="5">
    <source>
        <dbReference type="SAM" id="Phobius"/>
    </source>
</evidence>
<dbReference type="InterPro" id="IPR036465">
    <property type="entry name" value="vWFA_dom_sf"/>
</dbReference>
<proteinExistence type="predicted"/>
<organism evidence="7 8">
    <name type="scientific">candidate division WOR-1 bacterium RIFOXYC12_FULL_54_18</name>
    <dbReference type="NCBI Taxonomy" id="1802584"/>
    <lineage>
        <taxon>Bacteria</taxon>
        <taxon>Bacillati</taxon>
        <taxon>Saganbacteria</taxon>
    </lineage>
</organism>
<keyword evidence="2 5" id="KW-0812">Transmembrane</keyword>
<protein>
    <recommendedName>
        <fullName evidence="6">VWFA domain-containing protein</fullName>
    </recommendedName>
</protein>
<evidence type="ECO:0000256" key="2">
    <source>
        <dbReference type="ARBA" id="ARBA00022692"/>
    </source>
</evidence>
<keyword evidence="3 5" id="KW-1133">Transmembrane helix</keyword>
<feature type="transmembrane region" description="Helical" evidence="5">
    <location>
        <begin position="265"/>
        <end position="282"/>
    </location>
</feature>
<dbReference type="Proteomes" id="UP000178602">
    <property type="component" value="Unassembled WGS sequence"/>
</dbReference>
<evidence type="ECO:0000256" key="3">
    <source>
        <dbReference type="ARBA" id="ARBA00022989"/>
    </source>
</evidence>
<feature type="domain" description="VWFA" evidence="6">
    <location>
        <begin position="46"/>
        <end position="245"/>
    </location>
</feature>
<keyword evidence="4 5" id="KW-0472">Membrane</keyword>
<dbReference type="InterPro" id="IPR002035">
    <property type="entry name" value="VWF_A"/>
</dbReference>
<dbReference type="AlphaFoldDB" id="A0A1F4T851"/>
<dbReference type="SUPFAM" id="SSF53300">
    <property type="entry name" value="vWA-like"/>
    <property type="match status" value="1"/>
</dbReference>
<gene>
    <name evidence="7" type="ORF">A3K49_06915</name>
</gene>
<evidence type="ECO:0000313" key="8">
    <source>
        <dbReference type="Proteomes" id="UP000178602"/>
    </source>
</evidence>
<comment type="caution">
    <text evidence="7">The sequence shown here is derived from an EMBL/GenBank/DDBJ whole genome shotgun (WGS) entry which is preliminary data.</text>
</comment>
<evidence type="ECO:0000256" key="1">
    <source>
        <dbReference type="ARBA" id="ARBA00022475"/>
    </source>
</evidence>
<sequence length="287" mass="30312">MLRLLDERKRLIKKLLFFAGMFFLVIALAQPQWGERGELLSVPGIDIIFAVDVSKSMLAGDLKPNRLENAKQALRLLAMQMEGNRLGLVAFAGSSFVECPLTGDVGAVQLFLGSLSTSLIPVPGTDLGGAIESAAKAFDRAPTSKAIILITDGEDLSGGGRAAAEVAAGAGIKIFPVGIGTAVGETVPEVDENGRVVGLKRDQKGDLVVSKLDVDLLNEIAGKTGGKALFVAGGGSTLPELMAAIASLPKTKISQKLGYQYLDRFQIFLLLAFVCLVAELVMSERKR</sequence>
<dbReference type="PANTHER" id="PTHR22550:SF5">
    <property type="entry name" value="LEUCINE ZIPPER PROTEIN 4"/>
    <property type="match status" value="1"/>
</dbReference>
<keyword evidence="1" id="KW-1003">Cell membrane</keyword>
<name>A0A1F4T851_UNCSA</name>
<evidence type="ECO:0000259" key="6">
    <source>
        <dbReference type="PROSITE" id="PS50234"/>
    </source>
</evidence>
<dbReference type="SMART" id="SM00327">
    <property type="entry name" value="VWA"/>
    <property type="match status" value="1"/>
</dbReference>
<evidence type="ECO:0000313" key="7">
    <source>
        <dbReference type="EMBL" id="OGC28942.1"/>
    </source>
</evidence>
<dbReference type="PROSITE" id="PS50234">
    <property type="entry name" value="VWFA"/>
    <property type="match status" value="1"/>
</dbReference>
<dbReference type="Gene3D" id="3.40.50.410">
    <property type="entry name" value="von Willebrand factor, type A domain"/>
    <property type="match status" value="1"/>
</dbReference>
<reference evidence="7 8" key="1">
    <citation type="journal article" date="2016" name="Nat. Commun.">
        <title>Thousands of microbial genomes shed light on interconnected biogeochemical processes in an aquifer system.</title>
        <authorList>
            <person name="Anantharaman K."/>
            <person name="Brown C.T."/>
            <person name="Hug L.A."/>
            <person name="Sharon I."/>
            <person name="Castelle C.J."/>
            <person name="Probst A.J."/>
            <person name="Thomas B.C."/>
            <person name="Singh A."/>
            <person name="Wilkins M.J."/>
            <person name="Karaoz U."/>
            <person name="Brodie E.L."/>
            <person name="Williams K.H."/>
            <person name="Hubbard S.S."/>
            <person name="Banfield J.F."/>
        </authorList>
    </citation>
    <scope>NUCLEOTIDE SEQUENCE [LARGE SCALE GENOMIC DNA]</scope>
</reference>